<dbReference type="Proteomes" id="UP001262410">
    <property type="component" value="Unassembled WGS sequence"/>
</dbReference>
<protein>
    <recommendedName>
        <fullName evidence="4">Tyr recombinase domain-containing protein</fullName>
    </recommendedName>
</protein>
<keyword evidence="1" id="KW-0233">DNA recombination</keyword>
<keyword evidence="3" id="KW-1185">Reference proteome</keyword>
<evidence type="ECO:0000313" key="2">
    <source>
        <dbReference type="EMBL" id="MDR6290853.1"/>
    </source>
</evidence>
<organism evidence="2 3">
    <name type="scientific">Inquilinus ginsengisoli</name>
    <dbReference type="NCBI Taxonomy" id="363840"/>
    <lineage>
        <taxon>Bacteria</taxon>
        <taxon>Pseudomonadati</taxon>
        <taxon>Pseudomonadota</taxon>
        <taxon>Alphaproteobacteria</taxon>
        <taxon>Rhodospirillales</taxon>
        <taxon>Rhodospirillaceae</taxon>
        <taxon>Inquilinus</taxon>
    </lineage>
</organism>
<name>A0ABU1JQG7_9PROT</name>
<sequence>MTGSDWRHPTIAGRTAALLAKRMIRQAGLGAGEFSGHSLRAGMMTAADRKDVPLERAMEHGRWKSLATARGYRRHSSLWQGNFIEALLRDQ</sequence>
<dbReference type="SUPFAM" id="SSF56349">
    <property type="entry name" value="DNA breaking-rejoining enzymes"/>
    <property type="match status" value="1"/>
</dbReference>
<dbReference type="RefSeq" id="WP_309795610.1">
    <property type="nucleotide sequence ID" value="NZ_JAVDPW010000005.1"/>
</dbReference>
<dbReference type="InterPro" id="IPR013762">
    <property type="entry name" value="Integrase-like_cat_sf"/>
</dbReference>
<dbReference type="InterPro" id="IPR011010">
    <property type="entry name" value="DNA_brk_join_enz"/>
</dbReference>
<evidence type="ECO:0000256" key="1">
    <source>
        <dbReference type="ARBA" id="ARBA00023172"/>
    </source>
</evidence>
<proteinExistence type="predicted"/>
<dbReference type="Gene3D" id="1.10.443.10">
    <property type="entry name" value="Intergrase catalytic core"/>
    <property type="match status" value="1"/>
</dbReference>
<dbReference type="EMBL" id="JAVDPW010000005">
    <property type="protein sequence ID" value="MDR6290853.1"/>
    <property type="molecule type" value="Genomic_DNA"/>
</dbReference>
<gene>
    <name evidence="2" type="ORF">E9232_003379</name>
</gene>
<evidence type="ECO:0000313" key="3">
    <source>
        <dbReference type="Proteomes" id="UP001262410"/>
    </source>
</evidence>
<accession>A0ABU1JQG7</accession>
<comment type="caution">
    <text evidence="2">The sequence shown here is derived from an EMBL/GenBank/DDBJ whole genome shotgun (WGS) entry which is preliminary data.</text>
</comment>
<evidence type="ECO:0008006" key="4">
    <source>
        <dbReference type="Google" id="ProtNLM"/>
    </source>
</evidence>
<reference evidence="2 3" key="1">
    <citation type="submission" date="2023-07" db="EMBL/GenBank/DDBJ databases">
        <title>Sorghum-associated microbial communities from plants grown in Nebraska, USA.</title>
        <authorList>
            <person name="Schachtman D."/>
        </authorList>
    </citation>
    <scope>NUCLEOTIDE SEQUENCE [LARGE SCALE GENOMIC DNA]</scope>
    <source>
        <strain evidence="2 3">584</strain>
    </source>
</reference>